<dbReference type="InterPro" id="IPR056928">
    <property type="entry name" value="Gp77-like"/>
</dbReference>
<protein>
    <submittedName>
        <fullName evidence="2">Uncharacterized protein</fullName>
    </submittedName>
</protein>
<reference evidence="2" key="1">
    <citation type="submission" date="2023-07" db="EMBL/GenBank/DDBJ databases">
        <title>Degradation of tert-butanol by M. austroafricanum TBA100.</title>
        <authorList>
            <person name="Helbich S."/>
            <person name="Vainshtein Y."/>
        </authorList>
    </citation>
    <scope>NUCLEOTIDE SEQUENCE</scope>
    <source>
        <strain evidence="2">TBA100</strain>
    </source>
</reference>
<accession>A0ABT8HKQ8</accession>
<dbReference type="EMBL" id="JAUHTC010000091">
    <property type="protein sequence ID" value="MDN4521344.1"/>
    <property type="molecule type" value="Genomic_DNA"/>
</dbReference>
<sequence>MPVQFDSTSSGHLLVGGATTSGNVTRDHNVSTQARDRVLAATWILWTGEVDTTAATFAATFGGAAMVEHDAVRFDTDKCYFGVHVLEDAPRGAQSAVASFSSMPTELITRNFMAITETYSGYEELAAAISAVGASTLENTVTVPSVRPAHRVLSGHAVGKLRGFTKDGYTLTKRKVETMLGGGALLVGDAPGDASVVATATHNSASANWGAIGFALTPSIVEIGVKLRIPISLRASIIAHRDFVEPHPDREYIVPPVGSADPRMLAGNFRVSNDGVAMPQWNKDLDDTLEYTLHWQNHLADDDEIVHVEHTTEGSLRARFEAFRPNATQVWLSGGSITRNHPVRVRFTTRLGRRHDRTFWIAGVSN</sequence>
<keyword evidence="3" id="KW-1185">Reference proteome</keyword>
<proteinExistence type="predicted"/>
<feature type="region of interest" description="Disordered" evidence="1">
    <location>
        <begin position="1"/>
        <end position="29"/>
    </location>
</feature>
<name>A0ABT8HKQ8_MYCAO</name>
<dbReference type="RefSeq" id="WP_301161740.1">
    <property type="nucleotide sequence ID" value="NZ_JAUHTC010000091.1"/>
</dbReference>
<evidence type="ECO:0000313" key="3">
    <source>
        <dbReference type="Proteomes" id="UP001172687"/>
    </source>
</evidence>
<gene>
    <name evidence="2" type="ORF">QYF68_26500</name>
</gene>
<feature type="compositionally biased region" description="Polar residues" evidence="1">
    <location>
        <begin position="1"/>
        <end position="11"/>
    </location>
</feature>
<evidence type="ECO:0000256" key="1">
    <source>
        <dbReference type="SAM" id="MobiDB-lite"/>
    </source>
</evidence>
<dbReference type="Pfam" id="PF23148">
    <property type="entry name" value="Gp77"/>
    <property type="match status" value="1"/>
</dbReference>
<comment type="caution">
    <text evidence="2">The sequence shown here is derived from an EMBL/GenBank/DDBJ whole genome shotgun (WGS) entry which is preliminary data.</text>
</comment>
<organism evidence="2 3">
    <name type="scientific">Mycolicibacterium austroafricanum</name>
    <name type="common">Mycobacterium austroafricanum</name>
    <dbReference type="NCBI Taxonomy" id="39687"/>
    <lineage>
        <taxon>Bacteria</taxon>
        <taxon>Bacillati</taxon>
        <taxon>Actinomycetota</taxon>
        <taxon>Actinomycetes</taxon>
        <taxon>Mycobacteriales</taxon>
        <taxon>Mycobacteriaceae</taxon>
        <taxon>Mycolicibacterium</taxon>
    </lineage>
</organism>
<dbReference type="Proteomes" id="UP001172687">
    <property type="component" value="Unassembled WGS sequence"/>
</dbReference>
<evidence type="ECO:0000313" key="2">
    <source>
        <dbReference type="EMBL" id="MDN4521344.1"/>
    </source>
</evidence>